<proteinExistence type="predicted"/>
<feature type="non-terminal residue" evidence="2">
    <location>
        <position position="101"/>
    </location>
</feature>
<protein>
    <submittedName>
        <fullName evidence="2">Uncharacterized protein</fullName>
    </submittedName>
</protein>
<feature type="compositionally biased region" description="Basic residues" evidence="1">
    <location>
        <begin position="1"/>
        <end position="13"/>
    </location>
</feature>
<feature type="compositionally biased region" description="Basic and acidic residues" evidence="1">
    <location>
        <begin position="32"/>
        <end position="49"/>
    </location>
</feature>
<dbReference type="EMBL" id="CADCTH010000549">
    <property type="protein sequence ID" value="CAA9290325.1"/>
    <property type="molecule type" value="Genomic_DNA"/>
</dbReference>
<sequence>DRTLGPRRGRRAGAARLPRDRGAHAGRRGRRVRTDAAADRRPPPRRGDGSARLGGHGRGARRAAGRDAAARRAPRPGGVRRAARRSVPVAGRAPHAAVRLV</sequence>
<dbReference type="AlphaFoldDB" id="A0A6J4JXT3"/>
<name>A0A6J4JXT3_9PSEU</name>
<gene>
    <name evidence="2" type="ORF">AVDCRST_MAG54-4378</name>
</gene>
<feature type="region of interest" description="Disordered" evidence="1">
    <location>
        <begin position="1"/>
        <end position="101"/>
    </location>
</feature>
<organism evidence="2">
    <name type="scientific">uncultured Actinomycetospora sp</name>
    <dbReference type="NCBI Taxonomy" id="1135996"/>
    <lineage>
        <taxon>Bacteria</taxon>
        <taxon>Bacillati</taxon>
        <taxon>Actinomycetota</taxon>
        <taxon>Actinomycetes</taxon>
        <taxon>Pseudonocardiales</taxon>
        <taxon>Pseudonocardiaceae</taxon>
        <taxon>Actinomycetospora</taxon>
        <taxon>environmental samples</taxon>
    </lineage>
</organism>
<evidence type="ECO:0000256" key="1">
    <source>
        <dbReference type="SAM" id="MobiDB-lite"/>
    </source>
</evidence>
<feature type="non-terminal residue" evidence="2">
    <location>
        <position position="1"/>
    </location>
</feature>
<accession>A0A6J4JXT3</accession>
<feature type="compositionally biased region" description="Low complexity" evidence="1">
    <location>
        <begin position="75"/>
        <end position="93"/>
    </location>
</feature>
<reference evidence="2" key="1">
    <citation type="submission" date="2020-02" db="EMBL/GenBank/DDBJ databases">
        <authorList>
            <person name="Meier V. D."/>
        </authorList>
    </citation>
    <scope>NUCLEOTIDE SEQUENCE</scope>
    <source>
        <strain evidence="2">AVDCRST_MAG54</strain>
    </source>
</reference>
<evidence type="ECO:0000313" key="2">
    <source>
        <dbReference type="EMBL" id="CAA9290325.1"/>
    </source>
</evidence>